<protein>
    <recommendedName>
        <fullName evidence="18">Tyrosine-protein kinase receptor</fullName>
        <ecNumber evidence="18">2.7.10.1</ecNumber>
    </recommendedName>
</protein>
<keyword evidence="7" id="KW-0418">Kinase</keyword>
<feature type="transmembrane region" description="Helical" evidence="19">
    <location>
        <begin position="949"/>
        <end position="973"/>
    </location>
</feature>
<dbReference type="InterPro" id="IPR050122">
    <property type="entry name" value="RTK"/>
</dbReference>
<comment type="similarity">
    <text evidence="18">Belongs to the protein kinase superfamily. Tyr protein kinase family. Insulin receptor subfamily.</text>
</comment>
<dbReference type="GO" id="GO:0007169">
    <property type="term" value="P:cell surface receptor protein tyrosine kinase signaling pathway"/>
    <property type="evidence" value="ECO:0007669"/>
    <property type="project" value="InterPro"/>
</dbReference>
<dbReference type="InterPro" id="IPR055163">
    <property type="entry name" value="ALK/LTK-like_GRD"/>
</dbReference>
<dbReference type="InterPro" id="IPR000719">
    <property type="entry name" value="Prot_kinase_dom"/>
</dbReference>
<feature type="domain" description="MAM" evidence="22">
    <location>
        <begin position="167"/>
        <end position="325"/>
    </location>
</feature>
<dbReference type="InterPro" id="IPR036055">
    <property type="entry name" value="LDL_receptor-like_sf"/>
</dbReference>
<dbReference type="InterPro" id="IPR017441">
    <property type="entry name" value="Protein_kinase_ATP_BS"/>
</dbReference>
<dbReference type="PANTHER" id="PTHR24416">
    <property type="entry name" value="TYROSINE-PROTEIN KINASE RECEPTOR"/>
    <property type="match status" value="1"/>
</dbReference>
<dbReference type="FunFam" id="3.30.200.20:FF:000117">
    <property type="entry name" value="Tyrosine-protein kinase receptor"/>
    <property type="match status" value="1"/>
</dbReference>
<dbReference type="EMBL" id="VTPC01090609">
    <property type="protein sequence ID" value="KAF2882528.1"/>
    <property type="molecule type" value="Genomic_DNA"/>
</dbReference>
<feature type="chain" id="PRO_5035442114" description="Tyrosine-protein kinase receptor" evidence="20">
    <location>
        <begin position="20"/>
        <end position="1517"/>
    </location>
</feature>
<dbReference type="Pfam" id="PF12810">
    <property type="entry name" value="ALK_LTK_GRD"/>
    <property type="match status" value="1"/>
</dbReference>
<dbReference type="PROSITE" id="PS00239">
    <property type="entry name" value="RECEPTOR_TYR_KIN_II"/>
    <property type="match status" value="1"/>
</dbReference>
<evidence type="ECO:0000256" key="13">
    <source>
        <dbReference type="ARBA" id="ARBA00023170"/>
    </source>
</evidence>
<dbReference type="SMART" id="SM00219">
    <property type="entry name" value="TyrKc"/>
    <property type="match status" value="1"/>
</dbReference>
<keyword evidence="5 20" id="KW-0732">Signal</keyword>
<dbReference type="FunFam" id="2.60.120.200:FF:000193">
    <property type="entry name" value="Tyrosine-protein kinase receptor"/>
    <property type="match status" value="1"/>
</dbReference>
<feature type="binding site" evidence="17">
    <location>
        <position position="1068"/>
    </location>
    <ligand>
        <name>ATP</name>
        <dbReference type="ChEBI" id="CHEBI:30616"/>
    </ligand>
</feature>
<dbReference type="EC" id="2.7.10.1" evidence="18"/>
<dbReference type="Pfam" id="PF00057">
    <property type="entry name" value="Ldl_recept_a"/>
    <property type="match status" value="1"/>
</dbReference>
<dbReference type="Proteomes" id="UP000801492">
    <property type="component" value="Unassembled WGS sequence"/>
</dbReference>
<dbReference type="InterPro" id="IPR002011">
    <property type="entry name" value="Tyr_kinase_rcpt_2_CS"/>
</dbReference>
<dbReference type="GO" id="GO:0005524">
    <property type="term" value="F:ATP binding"/>
    <property type="evidence" value="ECO:0007669"/>
    <property type="project" value="UniProtKB-UniRule"/>
</dbReference>
<keyword evidence="2" id="KW-1003">Cell membrane</keyword>
<keyword evidence="6 17" id="KW-0547">Nucleotide-binding</keyword>
<dbReference type="PANTHER" id="PTHR24416:SF604">
    <property type="entry name" value="RECEPTOR PROTEIN-TYROSINE KINASE"/>
    <property type="match status" value="1"/>
</dbReference>
<keyword evidence="18" id="KW-0597">Phosphoprotein</keyword>
<evidence type="ECO:0000256" key="15">
    <source>
        <dbReference type="ARBA" id="ARBA00051243"/>
    </source>
</evidence>
<dbReference type="GO" id="GO:0043235">
    <property type="term" value="C:receptor complex"/>
    <property type="evidence" value="ECO:0007669"/>
    <property type="project" value="TreeGrafter"/>
</dbReference>
<dbReference type="CDD" id="cd06263">
    <property type="entry name" value="MAM"/>
    <property type="match status" value="1"/>
</dbReference>
<dbReference type="PROSITE" id="PS50068">
    <property type="entry name" value="LDLRA_2"/>
    <property type="match status" value="1"/>
</dbReference>
<evidence type="ECO:0000256" key="7">
    <source>
        <dbReference type="ARBA" id="ARBA00022777"/>
    </source>
</evidence>
<dbReference type="Pfam" id="PF07714">
    <property type="entry name" value="PK_Tyr_Ser-Thr"/>
    <property type="match status" value="1"/>
</dbReference>
<keyword evidence="12" id="KW-1015">Disulfide bond</keyword>
<dbReference type="GO" id="GO:0005886">
    <property type="term" value="C:plasma membrane"/>
    <property type="evidence" value="ECO:0007669"/>
    <property type="project" value="UniProtKB-SubCell"/>
</dbReference>
<keyword evidence="8 17" id="KW-0067">ATP-binding</keyword>
<feature type="domain" description="MAM" evidence="22">
    <location>
        <begin position="376"/>
        <end position="553"/>
    </location>
</feature>
<keyword evidence="3" id="KW-0808">Transferase</keyword>
<comment type="catalytic activity">
    <reaction evidence="15 18">
        <text>L-tyrosyl-[protein] + ATP = O-phospho-L-tyrosyl-[protein] + ADP + H(+)</text>
        <dbReference type="Rhea" id="RHEA:10596"/>
        <dbReference type="Rhea" id="RHEA-COMP:10136"/>
        <dbReference type="Rhea" id="RHEA-COMP:20101"/>
        <dbReference type="ChEBI" id="CHEBI:15378"/>
        <dbReference type="ChEBI" id="CHEBI:30616"/>
        <dbReference type="ChEBI" id="CHEBI:46858"/>
        <dbReference type="ChEBI" id="CHEBI:61978"/>
        <dbReference type="ChEBI" id="CHEBI:456216"/>
        <dbReference type="EC" id="2.7.10.1"/>
    </reaction>
</comment>
<evidence type="ECO:0000256" key="18">
    <source>
        <dbReference type="RuleBase" id="RU000312"/>
    </source>
</evidence>
<evidence type="ECO:0000256" key="6">
    <source>
        <dbReference type="ARBA" id="ARBA00022741"/>
    </source>
</evidence>
<keyword evidence="13 18" id="KW-0675">Receptor</keyword>
<evidence type="ECO:0000256" key="4">
    <source>
        <dbReference type="ARBA" id="ARBA00022692"/>
    </source>
</evidence>
<dbReference type="CDD" id="cd00112">
    <property type="entry name" value="LDLa"/>
    <property type="match status" value="1"/>
</dbReference>
<name>A0A8K0CDH5_IGNLU</name>
<comment type="caution">
    <text evidence="16">Lacks conserved residue(s) required for the propagation of feature annotation.</text>
</comment>
<dbReference type="SUPFAM" id="SSF56112">
    <property type="entry name" value="Protein kinase-like (PK-like)"/>
    <property type="match status" value="1"/>
</dbReference>
<keyword evidence="10 19" id="KW-0472">Membrane</keyword>
<evidence type="ECO:0000256" key="17">
    <source>
        <dbReference type="PROSITE-ProRule" id="PRU10141"/>
    </source>
</evidence>
<evidence type="ECO:0000259" key="21">
    <source>
        <dbReference type="PROSITE" id="PS50011"/>
    </source>
</evidence>
<evidence type="ECO:0000313" key="23">
    <source>
        <dbReference type="EMBL" id="KAF2882528.1"/>
    </source>
</evidence>
<dbReference type="FunFam" id="1.10.510.10:FF:000113">
    <property type="entry name" value="Tyrosine-protein kinase receptor"/>
    <property type="match status" value="1"/>
</dbReference>
<dbReference type="Gene3D" id="4.10.400.10">
    <property type="entry name" value="Low-density Lipoprotein Receptor"/>
    <property type="match status" value="1"/>
</dbReference>
<dbReference type="GO" id="GO:0004714">
    <property type="term" value="F:transmembrane receptor protein tyrosine kinase activity"/>
    <property type="evidence" value="ECO:0007669"/>
    <property type="project" value="UniProtKB-EC"/>
</dbReference>
<dbReference type="InterPro" id="IPR020635">
    <property type="entry name" value="Tyr_kinase_cat_dom"/>
</dbReference>
<keyword evidence="14" id="KW-0325">Glycoprotein</keyword>
<reference evidence="23" key="1">
    <citation type="submission" date="2019-08" db="EMBL/GenBank/DDBJ databases">
        <title>The genome of the North American firefly Photinus pyralis.</title>
        <authorList>
            <consortium name="Photinus pyralis genome working group"/>
            <person name="Fallon T.R."/>
            <person name="Sander Lower S.E."/>
            <person name="Weng J.-K."/>
        </authorList>
    </citation>
    <scope>NUCLEOTIDE SEQUENCE</scope>
    <source>
        <strain evidence="23">TRF0915ILg1</strain>
        <tissue evidence="23">Whole body</tissue>
    </source>
</reference>
<evidence type="ECO:0000256" key="1">
    <source>
        <dbReference type="ARBA" id="ARBA00004251"/>
    </source>
</evidence>
<dbReference type="SUPFAM" id="SSF49899">
    <property type="entry name" value="Concanavalin A-like lectins/glucanases"/>
    <property type="match status" value="2"/>
</dbReference>
<evidence type="ECO:0000256" key="5">
    <source>
        <dbReference type="ARBA" id="ARBA00022729"/>
    </source>
</evidence>
<feature type="signal peptide" evidence="20">
    <location>
        <begin position="1"/>
        <end position="19"/>
    </location>
</feature>
<dbReference type="PROSITE" id="PS01209">
    <property type="entry name" value="LDLRA_1"/>
    <property type="match status" value="1"/>
</dbReference>
<dbReference type="Gene3D" id="3.30.200.20">
    <property type="entry name" value="Phosphorylase Kinase, domain 1"/>
    <property type="match status" value="1"/>
</dbReference>
<keyword evidence="24" id="KW-1185">Reference proteome</keyword>
<evidence type="ECO:0000256" key="10">
    <source>
        <dbReference type="ARBA" id="ARBA00023136"/>
    </source>
</evidence>
<dbReference type="PRINTS" id="PR00109">
    <property type="entry name" value="TYRKINASE"/>
</dbReference>
<evidence type="ECO:0000256" key="12">
    <source>
        <dbReference type="ARBA" id="ARBA00023157"/>
    </source>
</evidence>
<dbReference type="PROSITE" id="PS50060">
    <property type="entry name" value="MAM_2"/>
    <property type="match status" value="2"/>
</dbReference>
<accession>A0A8K0CDH5</accession>
<feature type="domain" description="Protein kinase" evidence="21">
    <location>
        <begin position="1034"/>
        <end position="1310"/>
    </location>
</feature>
<evidence type="ECO:0000256" key="2">
    <source>
        <dbReference type="ARBA" id="ARBA00022475"/>
    </source>
</evidence>
<evidence type="ECO:0000259" key="22">
    <source>
        <dbReference type="PROSITE" id="PS50060"/>
    </source>
</evidence>
<dbReference type="PROSITE" id="PS00109">
    <property type="entry name" value="PROTEIN_KINASE_TYR"/>
    <property type="match status" value="1"/>
</dbReference>
<sequence length="1517" mass="168340">MNKQIFFALIFLIISTIESKDVFKQTNYVVQKLRDLPIQQIRPRNSNTQSYAAIKFNFHDEQYGGRQSANFRGDALRSKRDPKNTHSLASIRRRLNEEKALKKDDIMVLDSNSGMEHNYTGVPPHTYEVQYGGINTEQNRNKENDKMRLLNAFRNNEQEISYFFPGTECNFERSCPWKWKTDSSGGFFLSSPDRYENVDDGPEMDADNKSTGHFLLLRLKPTTKELHVTSPPFSPSADTCRIQLWIYQEAMIQGMIKIIAETVNRTQWLVHKIHGDDSKEWIKYDNAIGKISQDFHIIVEVVPAQKPPKSAVVAFDNIKLIECFPESDPINTCTPFQYRCSQTNVCINNTRICDITKDCEYGDDETQNCDKIPYGARCNFEQDWCGWSNVKGKILQWAIHNGSTPTNRTGPNSDHTYVNTTGKYMYVNMHVGKEVGFASTATLQSIIFNPPPRVHGNASSRYYNSCTIRFYLHQYGTHKSGLMLQVTELRPKENVSTELFWSYNDYGDKWVRKIVILPNITHKYYLHFDARRGIRFRGDVAIDDFSMSPECFGLNIPQSELNLYNYWNPDLERPSSNPPHKDFANESYYEFTTCGAKGRDGPIQINCTNAYRNTSVKVRVMHAPGMNGIQKWVVPAEGYYTFILVGASGGKGSNGMGSSRGAMVRTVMELRKGQEIYVLVGQEGNSACVKSLGHQSNSSCKSLRNDDDDNLTGVRGVLKMEVGDGGGGGGGATFVFVHNRTKQPIPLAVAAGGGGLGLGRFFDTGSQHGQAINMSRPPVTGQMYGPKSAGAGGGWEMFQGKLGYGHEKLMGLPLVQGAIGGHACYDSTDGRGDGGFGGGGGGCTAGGGGGGYAGGNAWSTNTTNGEGGYSFLDPSRTIPSLSEARSGYHAGPGAVLIIPAVPGCGCNYRCLALDTRRSQVTCICPRDWKLDTDGKTCILLEPPDVYPDWLVVIMFFIIISLMIAFGVMCFMLYTRYQHRTVGMLRRKMMPGPDLQLNRLRVASDNMITEYNPNYEFGGVIYTPKDLKDIPRSQLQLQKALGQGAFGEVYQGFYRQRSGDAVEMPVAVKTLPAMSTQEAEMDFLMEALIMSKFNHPNIVHFIGVCFDKHPRFIVLELLAGGDLKNFLRESRPKPDKSSALTMRDLVMIAIDVAKGCKYMESHRFIHRDIAARNCLLTTKGPGRVVKIADFGMSRDIYRSDYYRKGGRAMLPIKWMPPEAFLDGIFTTKTDVWSFGVLLWEIMSMGYMPYTGCANRQVMQLVTSGGRLEPPANCPAPIYGIMTQCWHPEPDQRPDFGLILERLGYCAQDPEVLSASLPLFNRPPSQERDTTIMRPGNDDHCLEVPKVADYLIPNNTTISIAQNAIGSTSSVDKLLPENSDSWETSFVIPHSKSTQPLLQESAENDEGFDSGEKLLTPDVPKTDKVSPISLPSNILANHAGKTKLEVNSLRAGVSLDAGALAKQSMSPIHKKSYANINAEDKVTSNGIIQNGPCTLSKDGVYLSNPPSTFLNETSNGIIC</sequence>
<dbReference type="InterPro" id="IPR000998">
    <property type="entry name" value="MAM_dom"/>
</dbReference>
<evidence type="ECO:0000256" key="20">
    <source>
        <dbReference type="SAM" id="SignalP"/>
    </source>
</evidence>
<dbReference type="Pfam" id="PF00629">
    <property type="entry name" value="MAM"/>
    <property type="match status" value="2"/>
</dbReference>
<dbReference type="GO" id="GO:0045664">
    <property type="term" value="P:regulation of neuron differentiation"/>
    <property type="evidence" value="ECO:0007669"/>
    <property type="project" value="TreeGrafter"/>
</dbReference>
<dbReference type="InterPro" id="IPR011009">
    <property type="entry name" value="Kinase-like_dom_sf"/>
</dbReference>
<dbReference type="InterPro" id="IPR002172">
    <property type="entry name" value="LDrepeatLR_classA_rpt"/>
</dbReference>
<evidence type="ECO:0000256" key="9">
    <source>
        <dbReference type="ARBA" id="ARBA00022989"/>
    </source>
</evidence>
<comment type="subcellular location">
    <subcellularLocation>
        <location evidence="1">Cell membrane</location>
        <topology evidence="1">Single-pass type I membrane protein</topology>
    </subcellularLocation>
</comment>
<keyword evidence="9 19" id="KW-1133">Transmembrane helix</keyword>
<evidence type="ECO:0000313" key="24">
    <source>
        <dbReference type="Proteomes" id="UP000801492"/>
    </source>
</evidence>
<evidence type="ECO:0000256" key="8">
    <source>
        <dbReference type="ARBA" id="ARBA00022840"/>
    </source>
</evidence>
<dbReference type="SMART" id="SM00137">
    <property type="entry name" value="MAM"/>
    <property type="match status" value="1"/>
</dbReference>
<dbReference type="InterPro" id="IPR013320">
    <property type="entry name" value="ConA-like_dom_sf"/>
</dbReference>
<comment type="caution">
    <text evidence="23">The sequence shown here is derived from an EMBL/GenBank/DDBJ whole genome shotgun (WGS) entry which is preliminary data.</text>
</comment>
<dbReference type="SUPFAM" id="SSF57424">
    <property type="entry name" value="LDL receptor-like module"/>
    <property type="match status" value="1"/>
</dbReference>
<dbReference type="Gene3D" id="2.60.120.200">
    <property type="match status" value="2"/>
</dbReference>
<dbReference type="PROSITE" id="PS50011">
    <property type="entry name" value="PROTEIN_KINASE_DOM"/>
    <property type="match status" value="1"/>
</dbReference>
<evidence type="ECO:0000256" key="11">
    <source>
        <dbReference type="ARBA" id="ARBA00023137"/>
    </source>
</evidence>
<dbReference type="SMART" id="SM00192">
    <property type="entry name" value="LDLa"/>
    <property type="match status" value="1"/>
</dbReference>
<dbReference type="PROSITE" id="PS00107">
    <property type="entry name" value="PROTEIN_KINASE_ATP"/>
    <property type="match status" value="1"/>
</dbReference>
<dbReference type="InterPro" id="IPR001245">
    <property type="entry name" value="Ser-Thr/Tyr_kinase_cat_dom"/>
</dbReference>
<evidence type="ECO:0000256" key="16">
    <source>
        <dbReference type="PROSITE-ProRule" id="PRU00124"/>
    </source>
</evidence>
<keyword evidence="11" id="KW-0829">Tyrosine-protein kinase</keyword>
<evidence type="ECO:0000256" key="19">
    <source>
        <dbReference type="SAM" id="Phobius"/>
    </source>
</evidence>
<dbReference type="InterPro" id="IPR008266">
    <property type="entry name" value="Tyr_kinase_AS"/>
</dbReference>
<proteinExistence type="inferred from homology"/>
<keyword evidence="4 18" id="KW-0812">Transmembrane</keyword>
<dbReference type="OrthoDB" id="73209at2759"/>
<gene>
    <name evidence="23" type="ORF">ILUMI_23642</name>
</gene>
<evidence type="ECO:0000256" key="14">
    <source>
        <dbReference type="ARBA" id="ARBA00023180"/>
    </source>
</evidence>
<organism evidence="23 24">
    <name type="scientific">Ignelater luminosus</name>
    <name type="common">Cucubano</name>
    <name type="synonym">Pyrophorus luminosus</name>
    <dbReference type="NCBI Taxonomy" id="2038154"/>
    <lineage>
        <taxon>Eukaryota</taxon>
        <taxon>Metazoa</taxon>
        <taxon>Ecdysozoa</taxon>
        <taxon>Arthropoda</taxon>
        <taxon>Hexapoda</taxon>
        <taxon>Insecta</taxon>
        <taxon>Pterygota</taxon>
        <taxon>Neoptera</taxon>
        <taxon>Endopterygota</taxon>
        <taxon>Coleoptera</taxon>
        <taxon>Polyphaga</taxon>
        <taxon>Elateriformia</taxon>
        <taxon>Elateroidea</taxon>
        <taxon>Elateridae</taxon>
        <taxon>Agrypninae</taxon>
        <taxon>Pyrophorini</taxon>
        <taxon>Ignelater</taxon>
    </lineage>
</organism>
<dbReference type="InterPro" id="IPR023415">
    <property type="entry name" value="LDLR_class-A_CS"/>
</dbReference>
<dbReference type="CDD" id="cd05036">
    <property type="entry name" value="PTKc_ALK_LTK"/>
    <property type="match status" value="1"/>
</dbReference>
<evidence type="ECO:0000256" key="3">
    <source>
        <dbReference type="ARBA" id="ARBA00022679"/>
    </source>
</evidence>
<dbReference type="Gene3D" id="1.10.510.10">
    <property type="entry name" value="Transferase(Phosphotransferase) domain 1"/>
    <property type="match status" value="1"/>
</dbReference>